<keyword evidence="7" id="KW-0143">Chaperone</keyword>
<feature type="compositionally biased region" description="Low complexity" evidence="8">
    <location>
        <begin position="225"/>
        <end position="240"/>
    </location>
</feature>
<evidence type="ECO:0000256" key="1">
    <source>
        <dbReference type="ARBA" id="ARBA00004167"/>
    </source>
</evidence>
<dbReference type="Pfam" id="PF09976">
    <property type="entry name" value="TPR_21"/>
    <property type="match status" value="1"/>
</dbReference>
<keyword evidence="4 9" id="KW-0812">Transmembrane</keyword>
<dbReference type="PANTHER" id="PTHR38035">
    <property type="entry name" value="UPF0070 PROTEIN YFGM"/>
    <property type="match status" value="1"/>
</dbReference>
<protein>
    <submittedName>
        <fullName evidence="11">Tetratricopeptide repeat protein</fullName>
    </submittedName>
</protein>
<keyword evidence="12" id="KW-1185">Reference proteome</keyword>
<comment type="subcellular location">
    <subcellularLocation>
        <location evidence="2">Cell membrane</location>
    </subcellularLocation>
    <subcellularLocation>
        <location evidence="1">Membrane</location>
        <topology evidence="1">Single-pass membrane protein</topology>
    </subcellularLocation>
</comment>
<evidence type="ECO:0000256" key="5">
    <source>
        <dbReference type="ARBA" id="ARBA00022989"/>
    </source>
</evidence>
<feature type="region of interest" description="Disordered" evidence="8">
    <location>
        <begin position="221"/>
        <end position="247"/>
    </location>
</feature>
<evidence type="ECO:0000256" key="3">
    <source>
        <dbReference type="ARBA" id="ARBA00022475"/>
    </source>
</evidence>
<keyword evidence="6 9" id="KW-0472">Membrane</keyword>
<keyword evidence="5 9" id="KW-1133">Transmembrane helix</keyword>
<dbReference type="Proteomes" id="UP001597124">
    <property type="component" value="Unassembled WGS sequence"/>
</dbReference>
<evidence type="ECO:0000256" key="9">
    <source>
        <dbReference type="SAM" id="Phobius"/>
    </source>
</evidence>
<dbReference type="EMBL" id="JBHTIK010000005">
    <property type="protein sequence ID" value="MFD0848273.1"/>
    <property type="molecule type" value="Genomic_DNA"/>
</dbReference>
<evidence type="ECO:0000256" key="6">
    <source>
        <dbReference type="ARBA" id="ARBA00023136"/>
    </source>
</evidence>
<evidence type="ECO:0000313" key="12">
    <source>
        <dbReference type="Proteomes" id="UP001597124"/>
    </source>
</evidence>
<evidence type="ECO:0000259" key="10">
    <source>
        <dbReference type="Pfam" id="PF09976"/>
    </source>
</evidence>
<evidence type="ECO:0000256" key="4">
    <source>
        <dbReference type="ARBA" id="ARBA00022692"/>
    </source>
</evidence>
<dbReference type="InterPro" id="IPR018704">
    <property type="entry name" value="SecYEG/CpoB_TPR"/>
</dbReference>
<comment type="caution">
    <text evidence="11">The sequence shown here is derived from an EMBL/GenBank/DDBJ whole genome shotgun (WGS) entry which is preliminary data.</text>
</comment>
<proteinExistence type="predicted"/>
<dbReference type="RefSeq" id="WP_381488772.1">
    <property type="nucleotide sequence ID" value="NZ_JBHTIK010000005.1"/>
</dbReference>
<accession>A0ABW3C236</accession>
<feature type="transmembrane region" description="Helical" evidence="9">
    <location>
        <begin position="34"/>
        <end position="55"/>
    </location>
</feature>
<dbReference type="InterPro" id="IPR026039">
    <property type="entry name" value="YfgM"/>
</dbReference>
<dbReference type="PANTHER" id="PTHR38035:SF1">
    <property type="entry name" value="ANCILLARY SECYEG TRANSLOCON SUBUNIT"/>
    <property type="match status" value="1"/>
</dbReference>
<reference evidence="12" key="1">
    <citation type="journal article" date="2019" name="Int. J. Syst. Evol. Microbiol.">
        <title>The Global Catalogue of Microorganisms (GCM) 10K type strain sequencing project: providing services to taxonomists for standard genome sequencing and annotation.</title>
        <authorList>
            <consortium name="The Broad Institute Genomics Platform"/>
            <consortium name="The Broad Institute Genome Sequencing Center for Infectious Disease"/>
            <person name="Wu L."/>
            <person name="Ma J."/>
        </authorList>
    </citation>
    <scope>NUCLEOTIDE SEQUENCE [LARGE SCALE GENOMIC DNA]</scope>
    <source>
        <strain evidence="12">CCUG 52537</strain>
    </source>
</reference>
<evidence type="ECO:0000256" key="7">
    <source>
        <dbReference type="ARBA" id="ARBA00023186"/>
    </source>
</evidence>
<evidence type="ECO:0000313" key="11">
    <source>
        <dbReference type="EMBL" id="MFD0848273.1"/>
    </source>
</evidence>
<name>A0ABW3C236_SPHXN</name>
<keyword evidence="3" id="KW-1003">Cell membrane</keyword>
<organism evidence="11 12">
    <name type="scientific">Sphingosinicella xenopeptidilytica</name>
    <dbReference type="NCBI Taxonomy" id="364098"/>
    <lineage>
        <taxon>Bacteria</taxon>
        <taxon>Pseudomonadati</taxon>
        <taxon>Pseudomonadota</taxon>
        <taxon>Alphaproteobacteria</taxon>
        <taxon>Sphingomonadales</taxon>
        <taxon>Sphingosinicellaceae</taxon>
        <taxon>Sphingosinicella</taxon>
    </lineage>
</organism>
<sequence length="247" mass="26263">MAREPSGTAPEDAFIREVDEEYRRDQLTGFWNRYGRWIVIAVGIGLVALAGFLWWREEQVRNVGVLSEEFSSAQQGLELGNAKAVADIERFAAGNHGGYTTLARFTKASRAVENGDNAAALAEYQALAADTKLPQPLRDLATITAVRVEYDTLAPAEVVTRLKPLAQPGAPWFGVAGEMLAVAYMAEGKPELAGPIFAAISSDETIAPSLRQRAQQLAASLGSLPDVAPDAAPAADAPAAEPTTGKN</sequence>
<gene>
    <name evidence="11" type="ORF">ACFQ00_08055</name>
</gene>
<evidence type="ECO:0000256" key="8">
    <source>
        <dbReference type="SAM" id="MobiDB-lite"/>
    </source>
</evidence>
<feature type="domain" description="Ancillary SecYEG translocon subunit/Cell division coordinator CpoB TPR" evidence="10">
    <location>
        <begin position="30"/>
        <end position="164"/>
    </location>
</feature>
<evidence type="ECO:0000256" key="2">
    <source>
        <dbReference type="ARBA" id="ARBA00004236"/>
    </source>
</evidence>